<dbReference type="OrthoDB" id="6150133at2759"/>
<dbReference type="Proteomes" id="UP000708208">
    <property type="component" value="Unassembled WGS sequence"/>
</dbReference>
<evidence type="ECO:0000256" key="1">
    <source>
        <dbReference type="SAM" id="MobiDB-lite"/>
    </source>
</evidence>
<accession>A0A8J2K3R5</accession>
<dbReference type="EMBL" id="CAJVCH010235644">
    <property type="protein sequence ID" value="CAG7732683.1"/>
    <property type="molecule type" value="Genomic_DNA"/>
</dbReference>
<gene>
    <name evidence="2" type="ORF">AFUS01_LOCUS21179</name>
</gene>
<feature type="compositionally biased region" description="Acidic residues" evidence="1">
    <location>
        <begin position="200"/>
        <end position="233"/>
    </location>
</feature>
<evidence type="ECO:0000313" key="3">
    <source>
        <dbReference type="Proteomes" id="UP000708208"/>
    </source>
</evidence>
<reference evidence="2" key="1">
    <citation type="submission" date="2021-06" db="EMBL/GenBank/DDBJ databases">
        <authorList>
            <person name="Hodson N. C."/>
            <person name="Mongue J. A."/>
            <person name="Jaron S. K."/>
        </authorList>
    </citation>
    <scope>NUCLEOTIDE SEQUENCE</scope>
</reference>
<organism evidence="2 3">
    <name type="scientific">Allacma fusca</name>
    <dbReference type="NCBI Taxonomy" id="39272"/>
    <lineage>
        <taxon>Eukaryota</taxon>
        <taxon>Metazoa</taxon>
        <taxon>Ecdysozoa</taxon>
        <taxon>Arthropoda</taxon>
        <taxon>Hexapoda</taxon>
        <taxon>Collembola</taxon>
        <taxon>Symphypleona</taxon>
        <taxon>Sminthuridae</taxon>
        <taxon>Allacma</taxon>
    </lineage>
</organism>
<proteinExistence type="predicted"/>
<protein>
    <submittedName>
        <fullName evidence="2">Uncharacterized protein</fullName>
    </submittedName>
</protein>
<comment type="caution">
    <text evidence="2">The sequence shown here is derived from an EMBL/GenBank/DDBJ whole genome shotgun (WGS) entry which is preliminary data.</text>
</comment>
<name>A0A8J2K3R5_9HEXA</name>
<feature type="compositionally biased region" description="Basic residues" evidence="1">
    <location>
        <begin position="30"/>
        <end position="43"/>
    </location>
</feature>
<evidence type="ECO:0000313" key="2">
    <source>
        <dbReference type="EMBL" id="CAG7732683.1"/>
    </source>
</evidence>
<feature type="compositionally biased region" description="Polar residues" evidence="1">
    <location>
        <begin position="1"/>
        <end position="11"/>
    </location>
</feature>
<keyword evidence="3" id="KW-1185">Reference proteome</keyword>
<feature type="region of interest" description="Disordered" evidence="1">
    <location>
        <begin position="1"/>
        <end position="43"/>
    </location>
</feature>
<dbReference type="AlphaFoldDB" id="A0A8J2K3R5"/>
<sequence length="320" mass="36347">MASATSATNPSVLDLVMDPSTPKPKDGIAKKKPYQNKWHQKRTTTKVRVKLPSIESYQKELEFPADAPGRVIVRLERLMGTDKIRITDAKYMSTLLERLEQEENEAWLKRTRERKQAERNRFRQLVVEGLTEPTPDMEDIYNHPVFRVNRILNRLAKLDTNITLTPTKKLPPITPVEPFADSGMGRIRYSYVPSFASGDDLGDEDMDETETKNEEEDSMIPEAGDDEGQQEEWGGEDYYGPDIKQRGESLAAAKAFYGIPPSENVESKCKAFRSKLVDLVFDDDMGGVAEMYQVATDVLGAYKREQMTADDFVIKLNKLL</sequence>
<feature type="region of interest" description="Disordered" evidence="1">
    <location>
        <begin position="196"/>
        <end position="233"/>
    </location>
</feature>